<evidence type="ECO:0008006" key="3">
    <source>
        <dbReference type="Google" id="ProtNLM"/>
    </source>
</evidence>
<comment type="caution">
    <text evidence="1">The sequence shown here is derived from an EMBL/GenBank/DDBJ whole genome shotgun (WGS) entry which is preliminary data.</text>
</comment>
<sequence length="305" mass="34155">MSKLLLNHTDVSEKLTIASCVHEMHAGGRSDSLSIRIADTDGQLDKWKLQTGSPVEFKDSGVGSGKMFLYTSAPESGYRILRAYSMPASGTIPNSKAWERVHFSQIGQEIAKRHGLEFESYGLSDLVYEYRRQENEEDFKFFGRLCKHERAALTIYDGKLIAAFEPYLEATEPAVTIDTTGCYTECEDNSLLTYGAATVSCGPYTGTFRAPDGNSRIWVPEKPIKCQSNLEAVRFAAGELREKNKMLISGSIEGSLMPQYAPGVMANIVNRQAPSWSGVFFIYKVRHDYGKNKTTIFFRQRLEGY</sequence>
<name>A0ABX1VP02_9FIRM</name>
<evidence type="ECO:0000313" key="2">
    <source>
        <dbReference type="Proteomes" id="UP000539052"/>
    </source>
</evidence>
<dbReference type="EMBL" id="JAAOXG010000019">
    <property type="protein sequence ID" value="NNJ30086.1"/>
    <property type="molecule type" value="Genomic_DNA"/>
</dbReference>
<dbReference type="Proteomes" id="UP000539052">
    <property type="component" value="Unassembled WGS sequence"/>
</dbReference>
<reference evidence="1 2" key="1">
    <citation type="submission" date="2020-03" db="EMBL/GenBank/DDBJ databases">
        <title>Genome Sequence of industrial isolate, B5A.</title>
        <authorList>
            <person name="Sharma S."/>
            <person name="Patil P.B."/>
            <person name="Korpole S."/>
        </authorList>
    </citation>
    <scope>NUCLEOTIDE SEQUENCE [LARGE SCALE GENOMIC DNA]</scope>
    <source>
        <strain evidence="1 2">PI-S10-B5A</strain>
    </source>
</reference>
<dbReference type="SUPFAM" id="SSF69279">
    <property type="entry name" value="Phage tail proteins"/>
    <property type="match status" value="1"/>
</dbReference>
<protein>
    <recommendedName>
        <fullName evidence="3">Phage protein D</fullName>
    </recommendedName>
</protein>
<accession>A0ABX1VP02</accession>
<organism evidence="1 2">
    <name type="scientific">Lacrimispora defluvii</name>
    <dbReference type="NCBI Taxonomy" id="2719233"/>
    <lineage>
        <taxon>Bacteria</taxon>
        <taxon>Bacillati</taxon>
        <taxon>Bacillota</taxon>
        <taxon>Clostridia</taxon>
        <taxon>Lachnospirales</taxon>
        <taxon>Lachnospiraceae</taxon>
        <taxon>Lacrimispora</taxon>
    </lineage>
</organism>
<dbReference type="RefSeq" id="WP_170821296.1">
    <property type="nucleotide sequence ID" value="NZ_JAAOXG010000019.1"/>
</dbReference>
<proteinExistence type="predicted"/>
<evidence type="ECO:0000313" key="1">
    <source>
        <dbReference type="EMBL" id="NNJ30086.1"/>
    </source>
</evidence>
<keyword evidence="2" id="KW-1185">Reference proteome</keyword>
<gene>
    <name evidence="1" type="ORF">G9470_09840</name>
</gene>